<dbReference type="EMBL" id="CALNXJ010000014">
    <property type="protein sequence ID" value="CAH3115073.1"/>
    <property type="molecule type" value="Genomic_DNA"/>
</dbReference>
<comment type="caution">
    <text evidence="1">The sequence shown here is derived from an EMBL/GenBank/DDBJ whole genome shotgun (WGS) entry which is preliminary data.</text>
</comment>
<dbReference type="Gene3D" id="1.10.10.60">
    <property type="entry name" value="Homeodomain-like"/>
    <property type="match status" value="1"/>
</dbReference>
<dbReference type="Proteomes" id="UP001159428">
    <property type="component" value="Unassembled WGS sequence"/>
</dbReference>
<keyword evidence="2" id="KW-1185">Reference proteome</keyword>
<dbReference type="AlphaFoldDB" id="A0AAU9WHB4"/>
<organism evidence="1 2">
    <name type="scientific">Pocillopora meandrina</name>
    <dbReference type="NCBI Taxonomy" id="46732"/>
    <lineage>
        <taxon>Eukaryota</taxon>
        <taxon>Metazoa</taxon>
        <taxon>Cnidaria</taxon>
        <taxon>Anthozoa</taxon>
        <taxon>Hexacorallia</taxon>
        <taxon>Scleractinia</taxon>
        <taxon>Astrocoeniina</taxon>
        <taxon>Pocilloporidae</taxon>
        <taxon>Pocillopora</taxon>
    </lineage>
</organism>
<sequence>MTVKCDSMGHYRPKDPKLDQQFKAHWFSNQRSQGLSVHILRLCLKAEELSSDPELKASLGWYTNWKCHHAISLRAKTTLAQHLPADMEEKVIEFHCLNRAEILTALWLQVQPCP</sequence>
<protein>
    <recommendedName>
        <fullName evidence="3">HTH CENPB-type domain-containing protein</fullName>
    </recommendedName>
</protein>
<evidence type="ECO:0000313" key="2">
    <source>
        <dbReference type="Proteomes" id="UP001159428"/>
    </source>
</evidence>
<accession>A0AAU9WHB4</accession>
<gene>
    <name evidence="1" type="ORF">PMEA_00005852</name>
</gene>
<evidence type="ECO:0008006" key="3">
    <source>
        <dbReference type="Google" id="ProtNLM"/>
    </source>
</evidence>
<reference evidence="1 2" key="1">
    <citation type="submission" date="2022-05" db="EMBL/GenBank/DDBJ databases">
        <authorList>
            <consortium name="Genoscope - CEA"/>
            <person name="William W."/>
        </authorList>
    </citation>
    <scope>NUCLEOTIDE SEQUENCE [LARGE SCALE GENOMIC DNA]</scope>
</reference>
<name>A0AAU9WHB4_9CNID</name>
<evidence type="ECO:0000313" key="1">
    <source>
        <dbReference type="EMBL" id="CAH3115073.1"/>
    </source>
</evidence>
<proteinExistence type="predicted"/>